<keyword evidence="1" id="KW-0812">Transmembrane</keyword>
<dbReference type="EMBL" id="CP097218">
    <property type="protein sequence ID" value="UQN28156.1"/>
    <property type="molecule type" value="Genomic_DNA"/>
</dbReference>
<feature type="transmembrane region" description="Helical" evidence="1">
    <location>
        <begin position="168"/>
        <end position="186"/>
    </location>
</feature>
<sequence length="257" mass="26660">MMSTQDLWTACLLIPALVLGIIGAVAAHRRRTALGLSLRHGAVTEFLAGCGFSLPFVLVLIGVMDLTGLVDGPEWIGGWASAAGIAVYFLVLFLLEEIAFRALLMTGLGVLIGRSGAWVITAVAVAGAYAFAPHTGVLPVAGAIITNLLTGLARWRTGRIWWGFGQRWLWNTAVVALGFTDSGFALQDGLMRQPLAGPSWLTGGGFGLEGGVVGIAFLVVMMLGVTLFARGRTGPWRISAGSGASDAPAASAPSARA</sequence>
<accession>A0ABY4N242</accession>
<dbReference type="InterPro" id="IPR003675">
    <property type="entry name" value="Rce1/LyrA-like_dom"/>
</dbReference>
<organism evidence="3 4">
    <name type="scientific">Brachybacterium kimchii</name>
    <dbReference type="NCBI Taxonomy" id="2942909"/>
    <lineage>
        <taxon>Bacteria</taxon>
        <taxon>Bacillati</taxon>
        <taxon>Actinomycetota</taxon>
        <taxon>Actinomycetes</taxon>
        <taxon>Micrococcales</taxon>
        <taxon>Dermabacteraceae</taxon>
        <taxon>Brachybacterium</taxon>
    </lineage>
</organism>
<keyword evidence="3" id="KW-0645">Protease</keyword>
<dbReference type="Proteomes" id="UP001055868">
    <property type="component" value="Chromosome"/>
</dbReference>
<keyword evidence="1" id="KW-1133">Transmembrane helix</keyword>
<dbReference type="GO" id="GO:0008237">
    <property type="term" value="F:metallopeptidase activity"/>
    <property type="evidence" value="ECO:0007669"/>
    <property type="project" value="UniProtKB-KW"/>
</dbReference>
<dbReference type="Pfam" id="PF02517">
    <property type="entry name" value="Rce1-like"/>
    <property type="match status" value="1"/>
</dbReference>
<dbReference type="RefSeq" id="WP_249477179.1">
    <property type="nucleotide sequence ID" value="NZ_CP097218.1"/>
</dbReference>
<gene>
    <name evidence="3" type="ORF">M4486_10880</name>
</gene>
<feature type="transmembrane region" description="Helical" evidence="1">
    <location>
        <begin position="6"/>
        <end position="26"/>
    </location>
</feature>
<evidence type="ECO:0000259" key="2">
    <source>
        <dbReference type="Pfam" id="PF02517"/>
    </source>
</evidence>
<feature type="transmembrane region" description="Helical" evidence="1">
    <location>
        <begin position="102"/>
        <end position="131"/>
    </location>
</feature>
<proteinExistence type="predicted"/>
<evidence type="ECO:0000256" key="1">
    <source>
        <dbReference type="SAM" id="Phobius"/>
    </source>
</evidence>
<feature type="transmembrane region" description="Helical" evidence="1">
    <location>
        <begin position="76"/>
        <end position="95"/>
    </location>
</feature>
<feature type="transmembrane region" description="Helical" evidence="1">
    <location>
        <begin position="46"/>
        <end position="64"/>
    </location>
</feature>
<keyword evidence="1" id="KW-0472">Membrane</keyword>
<protein>
    <submittedName>
        <fullName evidence="3">CPBP family intramembrane metalloprotease</fullName>
    </submittedName>
</protein>
<name>A0ABY4N242_9MICO</name>
<keyword evidence="3" id="KW-0482">Metalloprotease</keyword>
<feature type="domain" description="CAAX prenyl protease 2/Lysostaphin resistance protein A-like" evidence="2">
    <location>
        <begin position="81"/>
        <end position="172"/>
    </location>
</feature>
<evidence type="ECO:0000313" key="4">
    <source>
        <dbReference type="Proteomes" id="UP001055868"/>
    </source>
</evidence>
<dbReference type="PANTHER" id="PTHR39430:SF1">
    <property type="entry name" value="PROTEASE"/>
    <property type="match status" value="1"/>
</dbReference>
<keyword evidence="3" id="KW-0378">Hydrolase</keyword>
<dbReference type="PANTHER" id="PTHR39430">
    <property type="entry name" value="MEMBRANE-ASSOCIATED PROTEASE-RELATED"/>
    <property type="match status" value="1"/>
</dbReference>
<evidence type="ECO:0000313" key="3">
    <source>
        <dbReference type="EMBL" id="UQN28156.1"/>
    </source>
</evidence>
<reference evidence="3" key="1">
    <citation type="submission" date="2022-05" db="EMBL/GenBank/DDBJ databases">
        <title>Genomic analysis of Brachybacterium sp. CBA3104.</title>
        <authorList>
            <person name="Roh S.W."/>
            <person name="Kim Y.B."/>
            <person name="Kim Y."/>
        </authorList>
    </citation>
    <scope>NUCLEOTIDE SEQUENCE</scope>
    <source>
        <strain evidence="3">CBA3104</strain>
    </source>
</reference>
<keyword evidence="4" id="KW-1185">Reference proteome</keyword>
<feature type="transmembrane region" description="Helical" evidence="1">
    <location>
        <begin position="206"/>
        <end position="229"/>
    </location>
</feature>
<feature type="transmembrane region" description="Helical" evidence="1">
    <location>
        <begin position="137"/>
        <end position="156"/>
    </location>
</feature>